<name>A0A6C0I057_9ZZZZ</name>
<organism evidence="1">
    <name type="scientific">viral metagenome</name>
    <dbReference type="NCBI Taxonomy" id="1070528"/>
    <lineage>
        <taxon>unclassified sequences</taxon>
        <taxon>metagenomes</taxon>
        <taxon>organismal metagenomes</taxon>
    </lineage>
</organism>
<sequence>MSTLNSYLFNNISGLRSDMTDQTQQNIQNTRFGAYSVSNYFSENTSDNQIKFATSQPGLYVSNAGISGGLASSAVDFESQLLSPIMDRSVDGKVQLFQRPFATVPYLGRGSGDPTLESKLQQGEIVSDKKSVSTVSELSYMDYSSYPMMDSLRQQIANPSNSVQELAMDGWVRGGVSAREVVADSSFSNNIRPNPKF</sequence>
<dbReference type="AlphaFoldDB" id="A0A6C0I057"/>
<evidence type="ECO:0000313" key="1">
    <source>
        <dbReference type="EMBL" id="QHT86000.1"/>
    </source>
</evidence>
<proteinExistence type="predicted"/>
<reference evidence="1" key="1">
    <citation type="journal article" date="2020" name="Nature">
        <title>Giant virus diversity and host interactions through global metagenomics.</title>
        <authorList>
            <person name="Schulz F."/>
            <person name="Roux S."/>
            <person name="Paez-Espino D."/>
            <person name="Jungbluth S."/>
            <person name="Walsh D.A."/>
            <person name="Denef V.J."/>
            <person name="McMahon K.D."/>
            <person name="Konstantinidis K.T."/>
            <person name="Eloe-Fadrosh E.A."/>
            <person name="Kyrpides N.C."/>
            <person name="Woyke T."/>
        </authorList>
    </citation>
    <scope>NUCLEOTIDE SEQUENCE</scope>
    <source>
        <strain evidence="1">GVMAG-M-3300023184-184</strain>
    </source>
</reference>
<protein>
    <submittedName>
        <fullName evidence="1">Uncharacterized protein</fullName>
    </submittedName>
</protein>
<dbReference type="EMBL" id="MN740057">
    <property type="protein sequence ID" value="QHT86000.1"/>
    <property type="molecule type" value="Genomic_DNA"/>
</dbReference>
<accession>A0A6C0I057</accession>